<dbReference type="SUPFAM" id="SSF56300">
    <property type="entry name" value="Metallo-dependent phosphatases"/>
    <property type="match status" value="1"/>
</dbReference>
<protein>
    <recommendedName>
        <fullName evidence="2 7">Vacuolar protein sorting-associated protein 29</fullName>
    </recommendedName>
</protein>
<name>A0A0G4ECX1_VITBC</name>
<dbReference type="GO" id="GO:0016787">
    <property type="term" value="F:hydrolase activity"/>
    <property type="evidence" value="ECO:0007669"/>
    <property type="project" value="UniProtKB-KW"/>
</dbReference>
<dbReference type="InterPro" id="IPR020935">
    <property type="entry name" value="PdiEstase_YfcE_CS"/>
</dbReference>
<organism evidence="9 10">
    <name type="scientific">Vitrella brassicaformis (strain CCMP3155)</name>
    <dbReference type="NCBI Taxonomy" id="1169540"/>
    <lineage>
        <taxon>Eukaryota</taxon>
        <taxon>Sar</taxon>
        <taxon>Alveolata</taxon>
        <taxon>Colpodellida</taxon>
        <taxon>Vitrellaceae</taxon>
        <taxon>Vitrella</taxon>
    </lineage>
</organism>
<dbReference type="InterPro" id="IPR029052">
    <property type="entry name" value="Metallo-depent_PP-like"/>
</dbReference>
<dbReference type="FunCoup" id="A0A0G4ECX1">
    <property type="interactions" value="470"/>
</dbReference>
<evidence type="ECO:0000256" key="5">
    <source>
        <dbReference type="ARBA" id="ARBA00022801"/>
    </source>
</evidence>
<dbReference type="EMBL" id="CDMY01000144">
    <property type="protein sequence ID" value="CEL93172.1"/>
    <property type="molecule type" value="Genomic_DNA"/>
</dbReference>
<dbReference type="GO" id="GO:0030904">
    <property type="term" value="C:retromer complex"/>
    <property type="evidence" value="ECO:0007669"/>
    <property type="project" value="InterPro"/>
</dbReference>
<evidence type="ECO:0000256" key="4">
    <source>
        <dbReference type="ARBA" id="ARBA00022723"/>
    </source>
</evidence>
<gene>
    <name evidence="9" type="ORF">Vbra_4752</name>
</gene>
<dbReference type="OrthoDB" id="10258130at2759"/>
<dbReference type="InterPro" id="IPR028661">
    <property type="entry name" value="Vps29"/>
</dbReference>
<reference evidence="9 10" key="1">
    <citation type="submission" date="2014-11" db="EMBL/GenBank/DDBJ databases">
        <authorList>
            <person name="Zhu J."/>
            <person name="Qi W."/>
            <person name="Song R."/>
        </authorList>
    </citation>
    <scope>NUCLEOTIDE SEQUENCE [LARGE SCALE GENOMIC DNA]</scope>
</reference>
<evidence type="ECO:0000313" key="9">
    <source>
        <dbReference type="EMBL" id="CEL93172.1"/>
    </source>
</evidence>
<evidence type="ECO:0000256" key="6">
    <source>
        <dbReference type="ARBA" id="ARBA00022927"/>
    </source>
</evidence>
<dbReference type="GO" id="GO:0005829">
    <property type="term" value="C:cytosol"/>
    <property type="evidence" value="ECO:0007669"/>
    <property type="project" value="GOC"/>
</dbReference>
<comment type="similarity">
    <text evidence="1 7">Belongs to the VPS29 family.</text>
</comment>
<dbReference type="FunFam" id="3.60.21.10:FF:000015">
    <property type="entry name" value="Vacuolar protein sorting-associated protein 29"/>
    <property type="match status" value="1"/>
</dbReference>
<evidence type="ECO:0000313" key="10">
    <source>
        <dbReference type="Proteomes" id="UP000041254"/>
    </source>
</evidence>
<dbReference type="GO" id="GO:0031410">
    <property type="term" value="C:cytoplasmic vesicle"/>
    <property type="evidence" value="ECO:0007669"/>
    <property type="project" value="UniProtKB-ARBA"/>
</dbReference>
<dbReference type="InParanoid" id="A0A0G4ECX1"/>
<keyword evidence="10" id="KW-1185">Reference proteome</keyword>
<dbReference type="PROSITE" id="PS01269">
    <property type="entry name" value="UPF0025"/>
    <property type="match status" value="1"/>
</dbReference>
<proteinExistence type="inferred from homology"/>
<dbReference type="GO" id="GO:0046872">
    <property type="term" value="F:metal ion binding"/>
    <property type="evidence" value="ECO:0007669"/>
    <property type="project" value="UniProtKB-KW"/>
</dbReference>
<dbReference type="PANTHER" id="PTHR11124">
    <property type="entry name" value="VACUOLAR SORTING PROTEIN VPS29"/>
    <property type="match status" value="1"/>
</dbReference>
<dbReference type="PhylomeDB" id="A0A0G4ECX1"/>
<dbReference type="OMA" id="VRGNMDY"/>
<dbReference type="GO" id="GO:0015031">
    <property type="term" value="P:protein transport"/>
    <property type="evidence" value="ECO:0007669"/>
    <property type="project" value="UniProtKB-KW"/>
</dbReference>
<evidence type="ECO:0000256" key="7">
    <source>
        <dbReference type="RuleBase" id="RU362040"/>
    </source>
</evidence>
<sequence>MGSNFTDFGDLVLLIGDFHIPQRASEMPSCFQELLYPTDKIRHVLCTGNVGSKAVLEQLKALGNLHIVKGDMDTGFDFPETKVVHIGDFKVGLIHGHQVIPWGDREALSYWQRKLDCDVLVSGHTHKDSVAEVQGKFFINPGSATGAFQSFCNEVVPSFMLMAVQGPNIVLYVYQEKEGKASVVMSELTMKRDT</sequence>
<evidence type="ECO:0000259" key="8">
    <source>
        <dbReference type="Pfam" id="PF12850"/>
    </source>
</evidence>
<keyword evidence="4" id="KW-0479">Metal-binding</keyword>
<dbReference type="NCBIfam" id="TIGR00040">
    <property type="entry name" value="yfcE"/>
    <property type="match status" value="1"/>
</dbReference>
<dbReference type="Proteomes" id="UP000041254">
    <property type="component" value="Unassembled WGS sequence"/>
</dbReference>
<feature type="domain" description="Calcineurin-like phosphoesterase" evidence="8">
    <location>
        <begin position="12"/>
        <end position="149"/>
    </location>
</feature>
<evidence type="ECO:0000256" key="1">
    <source>
        <dbReference type="ARBA" id="ARBA00005945"/>
    </source>
</evidence>
<dbReference type="CDD" id="cd07394">
    <property type="entry name" value="MPP_Vps29"/>
    <property type="match status" value="1"/>
</dbReference>
<dbReference type="Gene3D" id="3.60.21.10">
    <property type="match status" value="1"/>
</dbReference>
<keyword evidence="6" id="KW-0653">Protein transport</keyword>
<dbReference type="Pfam" id="PF12850">
    <property type="entry name" value="Metallophos_2"/>
    <property type="match status" value="1"/>
</dbReference>
<dbReference type="InterPro" id="IPR000979">
    <property type="entry name" value="Phosphodiesterase_MJ0936/Vps29"/>
</dbReference>
<dbReference type="VEuPathDB" id="CryptoDB:Vbra_4752"/>
<accession>A0A0G4ECX1</accession>
<keyword evidence="5" id="KW-0378">Hydrolase</keyword>
<keyword evidence="3" id="KW-0813">Transport</keyword>
<dbReference type="GO" id="GO:0042147">
    <property type="term" value="P:retrograde transport, endosome to Golgi"/>
    <property type="evidence" value="ECO:0007669"/>
    <property type="project" value="InterPro"/>
</dbReference>
<evidence type="ECO:0000256" key="3">
    <source>
        <dbReference type="ARBA" id="ARBA00022448"/>
    </source>
</evidence>
<evidence type="ECO:0000256" key="2">
    <source>
        <dbReference type="ARBA" id="ARBA00017767"/>
    </source>
</evidence>
<dbReference type="InterPro" id="IPR024654">
    <property type="entry name" value="Calcineurin-like_PHP_lpxH"/>
</dbReference>
<dbReference type="STRING" id="1169540.A0A0G4ECX1"/>
<dbReference type="AlphaFoldDB" id="A0A0G4ECX1"/>